<accession>A0A2A2KFM7</accession>
<organism evidence="1 2">
    <name type="scientific">Diploscapter pachys</name>
    <dbReference type="NCBI Taxonomy" id="2018661"/>
    <lineage>
        <taxon>Eukaryota</taxon>
        <taxon>Metazoa</taxon>
        <taxon>Ecdysozoa</taxon>
        <taxon>Nematoda</taxon>
        <taxon>Chromadorea</taxon>
        <taxon>Rhabditida</taxon>
        <taxon>Rhabditina</taxon>
        <taxon>Rhabditomorpha</taxon>
        <taxon>Rhabditoidea</taxon>
        <taxon>Rhabditidae</taxon>
        <taxon>Diploscapter</taxon>
    </lineage>
</organism>
<name>A0A2A2KFM7_9BILA</name>
<evidence type="ECO:0000313" key="2">
    <source>
        <dbReference type="Proteomes" id="UP000218231"/>
    </source>
</evidence>
<sequence length="221" mass="24023">MMQRSASPAVRHPLLGPGDIHLHRHDGQLMDCLGDGMRAAHLHPRQDVGEADQVGADLDQPGIRQHFPHIRQSAVQCLPRRAALAGEGKGQTARLAATDHCIIATGLPQALDQRLDVHVLGQLVFEELAAAAFAVVVRAIDPPPAMASSHRDFPAPRFGVLQGLLDFLVWMEGTDHRSSSSMDMKKRLSSDNQATLMGAITSQTRCRVGCKRLRKVVSETT</sequence>
<dbReference type="Proteomes" id="UP000218231">
    <property type="component" value="Unassembled WGS sequence"/>
</dbReference>
<evidence type="ECO:0000313" key="1">
    <source>
        <dbReference type="EMBL" id="PAV72663.1"/>
    </source>
</evidence>
<dbReference type="EMBL" id="LIAE01008742">
    <property type="protein sequence ID" value="PAV72663.1"/>
    <property type="molecule type" value="Genomic_DNA"/>
</dbReference>
<comment type="caution">
    <text evidence="1">The sequence shown here is derived from an EMBL/GenBank/DDBJ whole genome shotgun (WGS) entry which is preliminary data.</text>
</comment>
<reference evidence="1 2" key="1">
    <citation type="journal article" date="2017" name="Curr. Biol.">
        <title>Genome architecture and evolution of a unichromosomal asexual nematode.</title>
        <authorList>
            <person name="Fradin H."/>
            <person name="Zegar C."/>
            <person name="Gutwein M."/>
            <person name="Lucas J."/>
            <person name="Kovtun M."/>
            <person name="Corcoran D."/>
            <person name="Baugh L.R."/>
            <person name="Kiontke K."/>
            <person name="Gunsalus K."/>
            <person name="Fitch D.H."/>
            <person name="Piano F."/>
        </authorList>
    </citation>
    <scope>NUCLEOTIDE SEQUENCE [LARGE SCALE GENOMIC DNA]</scope>
    <source>
        <strain evidence="1">PF1309</strain>
    </source>
</reference>
<dbReference type="AlphaFoldDB" id="A0A2A2KFM7"/>
<gene>
    <name evidence="1" type="ORF">WR25_24208</name>
</gene>
<proteinExistence type="predicted"/>
<protein>
    <submittedName>
        <fullName evidence="1">Uncharacterized protein</fullName>
    </submittedName>
</protein>
<keyword evidence="2" id="KW-1185">Reference proteome</keyword>